<dbReference type="InterPro" id="IPR029058">
    <property type="entry name" value="AB_hydrolase_fold"/>
</dbReference>
<name>A0ABP1F8S3_9FLAO</name>
<dbReference type="Gene3D" id="1.10.260.160">
    <property type="match status" value="1"/>
</dbReference>
<accession>A0ABP1F8S3</accession>
<dbReference type="Pfam" id="PF00326">
    <property type="entry name" value="Peptidase_S9"/>
    <property type="match status" value="1"/>
</dbReference>
<dbReference type="Proteomes" id="UP001497602">
    <property type="component" value="Unassembled WGS sequence"/>
</dbReference>
<gene>
    <name evidence="3" type="ORF">T190115A13A_170055</name>
</gene>
<dbReference type="InterPro" id="IPR005152">
    <property type="entry name" value="Lipase_secreted"/>
</dbReference>
<keyword evidence="4" id="KW-1185">Reference proteome</keyword>
<dbReference type="Gene3D" id="3.40.50.1820">
    <property type="entry name" value="alpha/beta hydrolase"/>
    <property type="match status" value="1"/>
</dbReference>
<dbReference type="EMBL" id="CAXJRC010000008">
    <property type="protein sequence ID" value="CAL2105632.1"/>
    <property type="molecule type" value="Genomic_DNA"/>
</dbReference>
<evidence type="ECO:0000313" key="4">
    <source>
        <dbReference type="Proteomes" id="UP001497602"/>
    </source>
</evidence>
<dbReference type="SUPFAM" id="SSF53474">
    <property type="entry name" value="alpha/beta-Hydrolases"/>
    <property type="match status" value="1"/>
</dbReference>
<proteinExistence type="predicted"/>
<dbReference type="Pfam" id="PF03583">
    <property type="entry name" value="LIP"/>
    <property type="match status" value="1"/>
</dbReference>
<sequence length="404" mass="45610">MKKLRLLRIYLILATNSIFLACTSPSFNPSMKSVESFSSKNLQYLIKANLIGKYSLTKLKPALIKHKDFPSELIDSLKYGLKVYKITYYTEYLDGRSIVASGAVIIPDTSETLDMISYQHGTIIDNREAPSNFTQSIVSYVSPCIFASIGYITVLPDYIGYGSSSSFPHPYEHGESLATASRDMIRATREFIEKKNKINVSKKLFLSGYSEGASATMALHQLLQEKHPDEFTVTANSSAAGAYDKKAFLEATMSKDKQLNFLNYYIWVLDTYNKIYSINLSYSDIYKAPFNSVIETEGVFANLSSQNPKDIFKESFINNIKNGTETKMINAMKANSYYNFVSNSPIQLVHGTKDNFVPFYNAKNTYDTMIANGVDITLKKIKKGNHSNISQQYNLETITFFKKF</sequence>
<reference evidence="3 4" key="1">
    <citation type="submission" date="2024-05" db="EMBL/GenBank/DDBJ databases">
        <authorList>
            <person name="Duchaud E."/>
        </authorList>
    </citation>
    <scope>NUCLEOTIDE SEQUENCE [LARGE SCALE GENOMIC DNA]</scope>
    <source>
        <strain evidence="3">Ena-SAMPLE-TAB-13-05-2024-13:56:06:370-140305</strain>
    </source>
</reference>
<dbReference type="PANTHER" id="PTHR34853:SF1">
    <property type="entry name" value="LIPASE 5"/>
    <property type="match status" value="1"/>
</dbReference>
<organism evidence="3 4">
    <name type="scientific">Tenacibaculum vairaonense</name>
    <dbReference type="NCBI Taxonomy" id="3137860"/>
    <lineage>
        <taxon>Bacteria</taxon>
        <taxon>Pseudomonadati</taxon>
        <taxon>Bacteroidota</taxon>
        <taxon>Flavobacteriia</taxon>
        <taxon>Flavobacteriales</taxon>
        <taxon>Flavobacteriaceae</taxon>
        <taxon>Tenacibaculum</taxon>
    </lineage>
</organism>
<feature type="signal peptide" evidence="1">
    <location>
        <begin position="1"/>
        <end position="21"/>
    </location>
</feature>
<dbReference type="PANTHER" id="PTHR34853">
    <property type="match status" value="1"/>
</dbReference>
<dbReference type="InterPro" id="IPR001375">
    <property type="entry name" value="Peptidase_S9_cat"/>
</dbReference>
<keyword evidence="1" id="KW-0732">Signal</keyword>
<feature type="chain" id="PRO_5046456733" description="Peptidase S9 prolyl oligopeptidase catalytic domain-containing protein" evidence="1">
    <location>
        <begin position="22"/>
        <end position="404"/>
    </location>
</feature>
<evidence type="ECO:0000259" key="2">
    <source>
        <dbReference type="Pfam" id="PF00326"/>
    </source>
</evidence>
<evidence type="ECO:0000313" key="3">
    <source>
        <dbReference type="EMBL" id="CAL2105632.1"/>
    </source>
</evidence>
<dbReference type="RefSeq" id="WP_348737431.1">
    <property type="nucleotide sequence ID" value="NZ_CAXJRC010000008.1"/>
</dbReference>
<dbReference type="PROSITE" id="PS51257">
    <property type="entry name" value="PROKAR_LIPOPROTEIN"/>
    <property type="match status" value="1"/>
</dbReference>
<comment type="caution">
    <text evidence="3">The sequence shown here is derived from an EMBL/GenBank/DDBJ whole genome shotgun (WGS) entry which is preliminary data.</text>
</comment>
<feature type="domain" description="Peptidase S9 prolyl oligopeptidase catalytic" evidence="2">
    <location>
        <begin position="289"/>
        <end position="401"/>
    </location>
</feature>
<protein>
    <recommendedName>
        <fullName evidence="2">Peptidase S9 prolyl oligopeptidase catalytic domain-containing protein</fullName>
    </recommendedName>
</protein>
<evidence type="ECO:0000256" key="1">
    <source>
        <dbReference type="SAM" id="SignalP"/>
    </source>
</evidence>